<evidence type="ECO:0000256" key="1">
    <source>
        <dbReference type="ARBA" id="ARBA00023118"/>
    </source>
</evidence>
<dbReference type="KEGG" id="mten:GWK48_10550"/>
<proteinExistence type="predicted"/>
<dbReference type="OrthoDB" id="44241at2157"/>
<evidence type="ECO:0000259" key="2">
    <source>
        <dbReference type="Pfam" id="PF03787"/>
    </source>
</evidence>
<dbReference type="Proteomes" id="UP000509301">
    <property type="component" value="Chromosome"/>
</dbReference>
<evidence type="ECO:0000313" key="4">
    <source>
        <dbReference type="Proteomes" id="UP000509301"/>
    </source>
</evidence>
<reference evidence="3 4" key="1">
    <citation type="submission" date="2020-02" db="EMBL/GenBank/DDBJ databases">
        <title>Comparative genome analysis reveals the metabolism and evolution of the thermophilic archaeal genus Metallosphaera.</title>
        <authorList>
            <person name="Jiang C."/>
        </authorList>
    </citation>
    <scope>NUCLEOTIDE SEQUENCE [LARGE SCALE GENOMIC DNA]</scope>
    <source>
        <strain evidence="3 4">Ric-A</strain>
    </source>
</reference>
<feature type="domain" description="CRISPR type III-associated protein" evidence="2">
    <location>
        <begin position="12"/>
        <end position="154"/>
    </location>
</feature>
<evidence type="ECO:0000313" key="3">
    <source>
        <dbReference type="EMBL" id="QKR01119.1"/>
    </source>
</evidence>
<protein>
    <recommendedName>
        <fullName evidence="2">CRISPR type III-associated protein domain-containing protein</fullName>
    </recommendedName>
</protein>
<sequence length="298" mass="33887">MRRVLNYYFATSSYIPSTTLRGAILNEFYQQKKRVPVDFYASPAYPARGAPAHYFSPASGRKSEGFEEEQGILRRVEEEMKGVKDEKGLLNILSNRVKDMKPKVGTIVLYEKNENGKNKYKEFHSESIVNMHVAIDKRTGSSHHGMLFAYEYKKVMEMWALASPGEVLDVVKASKKILVGRGKMRSGNVVDVEVVRELSDFERPEGLVYCLSQCVPRLFGKEVLMVRRLGDRMLAIGDTSMYTGWFTTDTLRGTRPTFKVMREGTLLFVEEGKLDLRAAGLNFAFKIPDLGELIKRVM</sequence>
<dbReference type="AlphaFoldDB" id="A0A6N0P030"/>
<dbReference type="Pfam" id="PF03787">
    <property type="entry name" value="RAMPs"/>
    <property type="match status" value="1"/>
</dbReference>
<name>A0A6N0P030_9CREN</name>
<accession>A0A6N0P030</accession>
<organism evidence="3 4">
    <name type="scientific">Metallosphaera tengchongensis</name>
    <dbReference type="NCBI Taxonomy" id="1532350"/>
    <lineage>
        <taxon>Archaea</taxon>
        <taxon>Thermoproteota</taxon>
        <taxon>Thermoprotei</taxon>
        <taxon>Sulfolobales</taxon>
        <taxon>Sulfolobaceae</taxon>
        <taxon>Metallosphaera</taxon>
    </lineage>
</organism>
<gene>
    <name evidence="3" type="ORF">GWK48_10550</name>
</gene>
<keyword evidence="1" id="KW-0051">Antiviral defense</keyword>
<dbReference type="GO" id="GO:0051607">
    <property type="term" value="P:defense response to virus"/>
    <property type="evidence" value="ECO:0007669"/>
    <property type="project" value="UniProtKB-KW"/>
</dbReference>
<keyword evidence="4" id="KW-1185">Reference proteome</keyword>
<dbReference type="InterPro" id="IPR005537">
    <property type="entry name" value="RAMP_III_fam"/>
</dbReference>
<dbReference type="EMBL" id="CP049074">
    <property type="protein sequence ID" value="QKR01119.1"/>
    <property type="molecule type" value="Genomic_DNA"/>
</dbReference>